<keyword evidence="1" id="KW-0472">Membrane</keyword>
<feature type="transmembrane region" description="Helical" evidence="1">
    <location>
        <begin position="21"/>
        <end position="43"/>
    </location>
</feature>
<evidence type="ECO:0008006" key="4">
    <source>
        <dbReference type="Google" id="ProtNLM"/>
    </source>
</evidence>
<evidence type="ECO:0000313" key="2">
    <source>
        <dbReference type="EMBL" id="MFC6726976.1"/>
    </source>
</evidence>
<keyword evidence="3" id="KW-1185">Reference proteome</keyword>
<reference evidence="2 3" key="1">
    <citation type="journal article" date="2019" name="Int. J. Syst. Evol. Microbiol.">
        <title>The Global Catalogue of Microorganisms (GCM) 10K type strain sequencing project: providing services to taxonomists for standard genome sequencing and annotation.</title>
        <authorList>
            <consortium name="The Broad Institute Genomics Platform"/>
            <consortium name="The Broad Institute Genome Sequencing Center for Infectious Disease"/>
            <person name="Wu L."/>
            <person name="Ma J."/>
        </authorList>
    </citation>
    <scope>NUCLEOTIDE SEQUENCE [LARGE SCALE GENOMIC DNA]</scope>
    <source>
        <strain evidence="2 3">NBRC 111368</strain>
    </source>
</reference>
<gene>
    <name evidence="2" type="ORF">ACFQE1_21865</name>
</gene>
<name>A0ABD5S5W8_9EURY</name>
<comment type="caution">
    <text evidence="2">The sequence shown here is derived from an EMBL/GenBank/DDBJ whole genome shotgun (WGS) entry which is preliminary data.</text>
</comment>
<evidence type="ECO:0000313" key="3">
    <source>
        <dbReference type="Proteomes" id="UP001596328"/>
    </source>
</evidence>
<sequence length="77" mass="8264">MFETVIGLFWNRRERRFRAPWRLFGFLVLTAFAALLVGAVFLTEVVRGVLVGAGFGAGSASLFLNTTISAAATALAV</sequence>
<feature type="transmembrane region" description="Helical" evidence="1">
    <location>
        <begin position="49"/>
        <end position="76"/>
    </location>
</feature>
<dbReference type="EMBL" id="JBHSWU010001561">
    <property type="protein sequence ID" value="MFC6726976.1"/>
    <property type="molecule type" value="Genomic_DNA"/>
</dbReference>
<keyword evidence="1" id="KW-0812">Transmembrane</keyword>
<accession>A0ABD5S5W8</accession>
<dbReference type="AlphaFoldDB" id="A0ABD5S5W8"/>
<protein>
    <recommendedName>
        <fullName evidence="4">ABC transporter permease</fullName>
    </recommendedName>
</protein>
<feature type="non-terminal residue" evidence="2">
    <location>
        <position position="77"/>
    </location>
</feature>
<organism evidence="2 3">
    <name type="scientific">Halobium palmae</name>
    <dbReference type="NCBI Taxonomy" id="1776492"/>
    <lineage>
        <taxon>Archaea</taxon>
        <taxon>Methanobacteriati</taxon>
        <taxon>Methanobacteriota</taxon>
        <taxon>Stenosarchaea group</taxon>
        <taxon>Halobacteria</taxon>
        <taxon>Halobacteriales</taxon>
        <taxon>Haloferacaceae</taxon>
        <taxon>Halobium</taxon>
    </lineage>
</organism>
<proteinExistence type="predicted"/>
<dbReference type="Proteomes" id="UP001596328">
    <property type="component" value="Unassembled WGS sequence"/>
</dbReference>
<keyword evidence="1" id="KW-1133">Transmembrane helix</keyword>
<evidence type="ECO:0000256" key="1">
    <source>
        <dbReference type="SAM" id="Phobius"/>
    </source>
</evidence>